<dbReference type="SUPFAM" id="SSF52317">
    <property type="entry name" value="Class I glutamine amidotransferase-like"/>
    <property type="match status" value="1"/>
</dbReference>
<dbReference type="RefSeq" id="WP_097322436.1">
    <property type="nucleotide sequence ID" value="NZ_OBDY01000011.1"/>
</dbReference>
<feature type="compositionally biased region" description="Low complexity" evidence="3">
    <location>
        <begin position="320"/>
        <end position="345"/>
    </location>
</feature>
<evidence type="ECO:0000313" key="6">
    <source>
        <dbReference type="Proteomes" id="UP000219612"/>
    </source>
</evidence>
<name>A0A285IRF5_9ACTN</name>
<dbReference type="AlphaFoldDB" id="A0A285IRF5"/>
<protein>
    <submittedName>
        <fullName evidence="5">Transcriptional regulator GlxA family, contains an amidase domain and an AraC-type DNA-binding HTH domain</fullName>
    </submittedName>
</protein>
<dbReference type="InterPro" id="IPR052158">
    <property type="entry name" value="INH-QAR"/>
</dbReference>
<gene>
    <name evidence="5" type="ORF">SAMN05421748_11160</name>
</gene>
<proteinExistence type="predicted"/>
<keyword evidence="5" id="KW-0238">DNA-binding</keyword>
<dbReference type="Gene3D" id="3.40.50.880">
    <property type="match status" value="1"/>
</dbReference>
<dbReference type="PANTHER" id="PTHR43130">
    <property type="entry name" value="ARAC-FAMILY TRANSCRIPTIONAL REGULATOR"/>
    <property type="match status" value="1"/>
</dbReference>
<feature type="region of interest" description="Disordered" evidence="3">
    <location>
        <begin position="314"/>
        <end position="345"/>
    </location>
</feature>
<dbReference type="InterPro" id="IPR009057">
    <property type="entry name" value="Homeodomain-like_sf"/>
</dbReference>
<dbReference type="GO" id="GO:0003700">
    <property type="term" value="F:DNA-binding transcription factor activity"/>
    <property type="evidence" value="ECO:0007669"/>
    <property type="project" value="InterPro"/>
</dbReference>
<reference evidence="6" key="1">
    <citation type="submission" date="2017-09" db="EMBL/GenBank/DDBJ databases">
        <authorList>
            <person name="Varghese N."/>
            <person name="Submissions S."/>
        </authorList>
    </citation>
    <scope>NUCLEOTIDE SEQUENCE [LARGE SCALE GENOMIC DNA]</scope>
    <source>
        <strain evidence="6">CGMCC 4.6857</strain>
    </source>
</reference>
<keyword evidence="1" id="KW-0805">Transcription regulation</keyword>
<evidence type="ECO:0000259" key="4">
    <source>
        <dbReference type="PROSITE" id="PS01124"/>
    </source>
</evidence>
<accession>A0A285IRF5</accession>
<organism evidence="5 6">
    <name type="scientific">Paractinoplanes atraurantiacus</name>
    <dbReference type="NCBI Taxonomy" id="1036182"/>
    <lineage>
        <taxon>Bacteria</taxon>
        <taxon>Bacillati</taxon>
        <taxon>Actinomycetota</taxon>
        <taxon>Actinomycetes</taxon>
        <taxon>Micromonosporales</taxon>
        <taxon>Micromonosporaceae</taxon>
        <taxon>Paractinoplanes</taxon>
    </lineage>
</organism>
<evidence type="ECO:0000256" key="2">
    <source>
        <dbReference type="ARBA" id="ARBA00023163"/>
    </source>
</evidence>
<dbReference type="Pfam" id="PF01965">
    <property type="entry name" value="DJ-1_PfpI"/>
    <property type="match status" value="1"/>
</dbReference>
<dbReference type="SUPFAM" id="SSF46689">
    <property type="entry name" value="Homeodomain-like"/>
    <property type="match status" value="2"/>
</dbReference>
<sequence length="345" mass="36681">MTRDRATIGVLIGDGASILEVAVAPRVFEIDHGPRGGPTFELLTAGEHPGPLATTGGITLSAPHPLSALDRAGVVIVPGWRRPGGPPVADPVLKSLVRAYAEGATVVGLCLGAFVLAEAGLLDGRRATTHWVCLPEFTSQFPKVEVVHDALFVDEGRLITSAGSAAGLDACLHLLRRDHGPEVANATARALVVAPQRAGGQAQFVERPVPTLGHGDPITDAMRYALEHLDDTTLDIDRLAAAARLSRRSFDRRFRETAGCSPLQWLLHQRILRAQHILSTTDLPMNAVARSSGFTDAVAMRPHFRRLVGVPPQSYRESFHPTATPHAPSPPAADSAPTHSRPAGQ</sequence>
<dbReference type="OrthoDB" id="3992151at2"/>
<evidence type="ECO:0000256" key="1">
    <source>
        <dbReference type="ARBA" id="ARBA00023015"/>
    </source>
</evidence>
<dbReference type="PANTHER" id="PTHR43130:SF3">
    <property type="entry name" value="HTH-TYPE TRANSCRIPTIONAL REGULATOR RV1931C"/>
    <property type="match status" value="1"/>
</dbReference>
<evidence type="ECO:0000313" key="5">
    <source>
        <dbReference type="EMBL" id="SNY50610.1"/>
    </source>
</evidence>
<dbReference type="PROSITE" id="PS01124">
    <property type="entry name" value="HTH_ARAC_FAMILY_2"/>
    <property type="match status" value="1"/>
</dbReference>
<dbReference type="InterPro" id="IPR029062">
    <property type="entry name" value="Class_I_gatase-like"/>
</dbReference>
<keyword evidence="2" id="KW-0804">Transcription</keyword>
<dbReference type="SMART" id="SM00342">
    <property type="entry name" value="HTH_ARAC"/>
    <property type="match status" value="1"/>
</dbReference>
<dbReference type="CDD" id="cd03137">
    <property type="entry name" value="GATase1_AraC_1"/>
    <property type="match status" value="1"/>
</dbReference>
<dbReference type="InterPro" id="IPR018060">
    <property type="entry name" value="HTH_AraC"/>
</dbReference>
<dbReference type="EMBL" id="OBDY01000011">
    <property type="protein sequence ID" value="SNY50610.1"/>
    <property type="molecule type" value="Genomic_DNA"/>
</dbReference>
<dbReference type="Proteomes" id="UP000219612">
    <property type="component" value="Unassembled WGS sequence"/>
</dbReference>
<dbReference type="InterPro" id="IPR002818">
    <property type="entry name" value="DJ-1/PfpI"/>
</dbReference>
<feature type="domain" description="HTH araC/xylS-type" evidence="4">
    <location>
        <begin position="219"/>
        <end position="318"/>
    </location>
</feature>
<dbReference type="Pfam" id="PF12833">
    <property type="entry name" value="HTH_18"/>
    <property type="match status" value="1"/>
</dbReference>
<keyword evidence="6" id="KW-1185">Reference proteome</keyword>
<dbReference type="Gene3D" id="1.10.10.60">
    <property type="entry name" value="Homeodomain-like"/>
    <property type="match status" value="1"/>
</dbReference>
<evidence type="ECO:0000256" key="3">
    <source>
        <dbReference type="SAM" id="MobiDB-lite"/>
    </source>
</evidence>
<dbReference type="GO" id="GO:0043565">
    <property type="term" value="F:sequence-specific DNA binding"/>
    <property type="evidence" value="ECO:0007669"/>
    <property type="project" value="InterPro"/>
</dbReference>